<dbReference type="InterPro" id="IPR018640">
    <property type="entry name" value="DUF2063"/>
</dbReference>
<dbReference type="RefSeq" id="WP_168921423.1">
    <property type="nucleotide sequence ID" value="NZ_CP051461.1"/>
</dbReference>
<dbReference type="Proteomes" id="UP000502041">
    <property type="component" value="Chromosome"/>
</dbReference>
<protein>
    <recommendedName>
        <fullName evidence="1">Putative DNA-binding domain-containing protein</fullName>
    </recommendedName>
</protein>
<dbReference type="AlphaFoldDB" id="A0A6H2H6S4"/>
<organism evidence="2 3">
    <name type="scientific">Polaromonas vacuolata</name>
    <dbReference type="NCBI Taxonomy" id="37448"/>
    <lineage>
        <taxon>Bacteria</taxon>
        <taxon>Pseudomonadati</taxon>
        <taxon>Pseudomonadota</taxon>
        <taxon>Betaproteobacteria</taxon>
        <taxon>Burkholderiales</taxon>
        <taxon>Comamonadaceae</taxon>
        <taxon>Polaromonas</taxon>
    </lineage>
</organism>
<dbReference type="EMBL" id="CP051461">
    <property type="protein sequence ID" value="QJC55582.1"/>
    <property type="molecule type" value="Genomic_DNA"/>
</dbReference>
<evidence type="ECO:0000259" key="1">
    <source>
        <dbReference type="Pfam" id="PF09836"/>
    </source>
</evidence>
<dbReference type="Gene3D" id="1.10.150.690">
    <property type="entry name" value="DUF2063"/>
    <property type="match status" value="1"/>
</dbReference>
<dbReference type="InterPro" id="IPR044922">
    <property type="entry name" value="DUF2063_N_sf"/>
</dbReference>
<evidence type="ECO:0000313" key="2">
    <source>
        <dbReference type="EMBL" id="QJC55582.1"/>
    </source>
</evidence>
<evidence type="ECO:0000313" key="3">
    <source>
        <dbReference type="Proteomes" id="UP000502041"/>
    </source>
</evidence>
<dbReference type="Pfam" id="PF09836">
    <property type="entry name" value="DUF2063"/>
    <property type="match status" value="1"/>
</dbReference>
<reference evidence="2 3" key="1">
    <citation type="submission" date="2020-04" db="EMBL/GenBank/DDBJ databases">
        <title>Complete genome of a Psychrophilic, Marine, Gas Vacuolate Bacterium Polaromonas vacuolata KCTC 22033T.</title>
        <authorList>
            <person name="Hwang K."/>
            <person name="Kim K.M."/>
        </authorList>
    </citation>
    <scope>NUCLEOTIDE SEQUENCE [LARGE SCALE GENOMIC DNA]</scope>
    <source>
        <strain evidence="2 3">KCTC 22033</strain>
    </source>
</reference>
<dbReference type="KEGG" id="pvac:HC248_00863"/>
<proteinExistence type="predicted"/>
<accession>A0A6H2H6S4</accession>
<sequence length="257" mass="28439">MSDQAYFSRALLDAQLAVPNDLYCWNGSDPAVRFAVYRNNVVVSLVDALADTFPVTKALVGEEFFRAMARVFIQTNPVKTRVLTWLGLSFADFIQTFPPARSLAYLPDVARLEMHRLSAYHAADAEPVTQQMLGQALANPEALAELKIVLHPSVQLLQSSHAVWSLWAAHQDILAMETVDPTVAQTVLIYRQELQVDLQHLSRADGIFIAQLMTGEGLALAADNATEHDQDFDLGTLLASLIRLKLITNISNKDIKP</sequence>
<gene>
    <name evidence="2" type="ORF">HC248_00863</name>
</gene>
<feature type="domain" description="Putative DNA-binding" evidence="1">
    <location>
        <begin position="4"/>
        <end position="94"/>
    </location>
</feature>
<keyword evidence="3" id="KW-1185">Reference proteome</keyword>
<name>A0A6H2H6S4_9BURK</name>